<feature type="transmembrane region" description="Helical" evidence="8">
    <location>
        <begin position="38"/>
        <end position="61"/>
    </location>
</feature>
<sequence length="302" mass="35572">MFIDIARKWPNLMRKWDDLDLLMKNYPIAENYLFKMKMVAVVLFILSLSEHIFFTATLEVFRHGLPFTEELSLYFNTIFKFVFMVLPYNIYLGLFLQILNWLWTIVWNYVDVFLISLFISFAFRQKQIEKRVATLIHNRIQGEIHWKETREHFVKLTDLCNELENCISPLVLVSFANKLFVVLYQLMCILSGELASNENNSTNIILNRLYYTFSFVYILLRLAGVIFFASVIDVKNQEIVCNLFSVSSEMYNTEIERFITSIQVSPPIISGAKLFEIKKSLLLKIASSIIVYELVIMKFKSY</sequence>
<keyword evidence="10" id="KW-1185">Reference proteome</keyword>
<dbReference type="PANTHER" id="PTHR21421">
    <property type="entry name" value="GUSTATORY RECEPTOR"/>
    <property type="match status" value="1"/>
</dbReference>
<feature type="transmembrane region" description="Helical" evidence="8">
    <location>
        <begin position="101"/>
        <end position="123"/>
    </location>
</feature>
<accession>A0A9N9MR16</accession>
<organism evidence="9 10">
    <name type="scientific">Ceutorhynchus assimilis</name>
    <name type="common">cabbage seed weevil</name>
    <dbReference type="NCBI Taxonomy" id="467358"/>
    <lineage>
        <taxon>Eukaryota</taxon>
        <taxon>Metazoa</taxon>
        <taxon>Ecdysozoa</taxon>
        <taxon>Arthropoda</taxon>
        <taxon>Hexapoda</taxon>
        <taxon>Insecta</taxon>
        <taxon>Pterygota</taxon>
        <taxon>Neoptera</taxon>
        <taxon>Endopterygota</taxon>
        <taxon>Coleoptera</taxon>
        <taxon>Polyphaga</taxon>
        <taxon>Cucujiformia</taxon>
        <taxon>Curculionidae</taxon>
        <taxon>Ceutorhynchinae</taxon>
        <taxon>Ceutorhynchus</taxon>
    </lineage>
</organism>
<evidence type="ECO:0000313" key="9">
    <source>
        <dbReference type="EMBL" id="CAG9768447.1"/>
    </source>
</evidence>
<keyword evidence="3" id="KW-1003">Cell membrane</keyword>
<keyword evidence="6 8" id="KW-0472">Membrane</keyword>
<proteinExistence type="inferred from homology"/>
<dbReference type="InterPro" id="IPR009318">
    <property type="entry name" value="Gustatory_rcpt"/>
</dbReference>
<name>A0A9N9MR16_9CUCU</name>
<evidence type="ECO:0000256" key="2">
    <source>
        <dbReference type="ARBA" id="ARBA00005327"/>
    </source>
</evidence>
<feature type="transmembrane region" description="Helical" evidence="8">
    <location>
        <begin position="209"/>
        <end position="229"/>
    </location>
</feature>
<reference evidence="9" key="1">
    <citation type="submission" date="2022-01" db="EMBL/GenBank/DDBJ databases">
        <authorList>
            <person name="King R."/>
        </authorList>
    </citation>
    <scope>NUCLEOTIDE SEQUENCE</scope>
</reference>
<dbReference type="Proteomes" id="UP001152799">
    <property type="component" value="Chromosome 4"/>
</dbReference>
<dbReference type="AlphaFoldDB" id="A0A9N9MR16"/>
<dbReference type="GO" id="GO:0050916">
    <property type="term" value="P:sensory perception of sweet taste"/>
    <property type="evidence" value="ECO:0007669"/>
    <property type="project" value="UniProtKB-ARBA"/>
</dbReference>
<keyword evidence="4 8" id="KW-0812">Transmembrane</keyword>
<evidence type="ECO:0000256" key="8">
    <source>
        <dbReference type="SAM" id="Phobius"/>
    </source>
</evidence>
<evidence type="ECO:0000256" key="7">
    <source>
        <dbReference type="ARBA" id="ARBA00023170"/>
    </source>
</evidence>
<dbReference type="PANTHER" id="PTHR21421:SF29">
    <property type="entry name" value="GUSTATORY RECEPTOR 5A FOR TREHALOSE-RELATED"/>
    <property type="match status" value="1"/>
</dbReference>
<evidence type="ECO:0000256" key="1">
    <source>
        <dbReference type="ARBA" id="ARBA00004651"/>
    </source>
</evidence>
<dbReference type="GO" id="GO:0005886">
    <property type="term" value="C:plasma membrane"/>
    <property type="evidence" value="ECO:0007669"/>
    <property type="project" value="UniProtKB-SubCell"/>
</dbReference>
<feature type="transmembrane region" description="Helical" evidence="8">
    <location>
        <begin position="73"/>
        <end position="95"/>
    </location>
</feature>
<evidence type="ECO:0000256" key="6">
    <source>
        <dbReference type="ARBA" id="ARBA00023136"/>
    </source>
</evidence>
<evidence type="ECO:0000256" key="3">
    <source>
        <dbReference type="ARBA" id="ARBA00022475"/>
    </source>
</evidence>
<protein>
    <recommendedName>
        <fullName evidence="11">Gustatory receptor</fullName>
    </recommendedName>
</protein>
<keyword evidence="5 8" id="KW-1133">Transmembrane helix</keyword>
<evidence type="ECO:0008006" key="11">
    <source>
        <dbReference type="Google" id="ProtNLM"/>
    </source>
</evidence>
<dbReference type="GO" id="GO:0008527">
    <property type="term" value="F:taste receptor activity"/>
    <property type="evidence" value="ECO:0007669"/>
    <property type="project" value="InterPro"/>
</dbReference>
<evidence type="ECO:0000256" key="4">
    <source>
        <dbReference type="ARBA" id="ARBA00022692"/>
    </source>
</evidence>
<comment type="similarity">
    <text evidence="2">Belongs to the insect chemoreceptor superfamily. Gustatory receptor (GR) family. Gr5a subfamily.</text>
</comment>
<dbReference type="OrthoDB" id="5800391at2759"/>
<gene>
    <name evidence="9" type="ORF">CEUTPL_LOCUS8985</name>
</gene>
<comment type="subcellular location">
    <subcellularLocation>
        <location evidence="1">Cell membrane</location>
        <topology evidence="1">Multi-pass membrane protein</topology>
    </subcellularLocation>
</comment>
<dbReference type="EMBL" id="OU892280">
    <property type="protein sequence ID" value="CAG9768447.1"/>
    <property type="molecule type" value="Genomic_DNA"/>
</dbReference>
<dbReference type="Pfam" id="PF06151">
    <property type="entry name" value="Trehalose_recp"/>
    <property type="match status" value="1"/>
</dbReference>
<evidence type="ECO:0000256" key="5">
    <source>
        <dbReference type="ARBA" id="ARBA00022989"/>
    </source>
</evidence>
<evidence type="ECO:0000313" key="10">
    <source>
        <dbReference type="Proteomes" id="UP001152799"/>
    </source>
</evidence>
<keyword evidence="7" id="KW-0675">Receptor</keyword>